<dbReference type="InterPro" id="IPR013785">
    <property type="entry name" value="Aldolase_TIM"/>
</dbReference>
<comment type="catalytic activity">
    <reaction evidence="7 8">
        <text>D-erythrose 4-phosphate + phosphoenolpyruvate + H2O = 7-phospho-2-dehydro-3-deoxy-D-arabino-heptonate + phosphate</text>
        <dbReference type="Rhea" id="RHEA:14717"/>
        <dbReference type="ChEBI" id="CHEBI:15377"/>
        <dbReference type="ChEBI" id="CHEBI:16897"/>
        <dbReference type="ChEBI" id="CHEBI:43474"/>
        <dbReference type="ChEBI" id="CHEBI:58394"/>
        <dbReference type="ChEBI" id="CHEBI:58702"/>
        <dbReference type="EC" id="2.5.1.54"/>
    </reaction>
</comment>
<organism evidence="10 11">
    <name type="scientific">Fusicatenibacter faecihominis</name>
    <dbReference type="NCBI Taxonomy" id="2881276"/>
    <lineage>
        <taxon>Bacteria</taxon>
        <taxon>Bacillati</taxon>
        <taxon>Bacillota</taxon>
        <taxon>Clostridia</taxon>
        <taxon>Lachnospirales</taxon>
        <taxon>Lachnospiraceae</taxon>
        <taxon>Fusicatenibacter</taxon>
    </lineage>
</organism>
<dbReference type="InterPro" id="IPR006218">
    <property type="entry name" value="DAHP1/KDSA"/>
</dbReference>
<evidence type="ECO:0000313" key="11">
    <source>
        <dbReference type="Proteomes" id="UP001197875"/>
    </source>
</evidence>
<evidence type="ECO:0000256" key="8">
    <source>
        <dbReference type="PIRNR" id="PIRNR001361"/>
    </source>
</evidence>
<keyword evidence="11" id="KW-1185">Reference proteome</keyword>
<evidence type="ECO:0000256" key="3">
    <source>
        <dbReference type="ARBA" id="ARBA00007985"/>
    </source>
</evidence>
<dbReference type="GO" id="GO:0003849">
    <property type="term" value="F:3-deoxy-7-phosphoheptulonate synthase activity"/>
    <property type="evidence" value="ECO:0007669"/>
    <property type="project" value="UniProtKB-EC"/>
</dbReference>
<dbReference type="Pfam" id="PF00793">
    <property type="entry name" value="DAHP_synth_1"/>
    <property type="match status" value="1"/>
</dbReference>
<feature type="domain" description="DAHP synthetase I/KDSA" evidence="9">
    <location>
        <begin position="34"/>
        <end position="335"/>
    </location>
</feature>
<name>A0AAE3J4I1_9FIRM</name>
<comment type="caution">
    <text evidence="10">The sequence shown here is derived from an EMBL/GenBank/DDBJ whole genome shotgun (WGS) entry which is preliminary data.</text>
</comment>
<dbReference type="NCBIfam" id="TIGR00034">
    <property type="entry name" value="aroFGH"/>
    <property type="match status" value="1"/>
</dbReference>
<dbReference type="NCBIfam" id="NF009395">
    <property type="entry name" value="PRK12755.1"/>
    <property type="match status" value="1"/>
</dbReference>
<keyword evidence="6 8" id="KW-0057">Aromatic amino acid biosynthesis</keyword>
<dbReference type="Gene3D" id="3.20.20.70">
    <property type="entry name" value="Aldolase class I"/>
    <property type="match status" value="1"/>
</dbReference>
<sequence>MSFEFVTKLPTPEEIRLQYPITEKIARVKAQRDQEIKDIFTGKSDRFLVIIGPCSADNEDSVCDYVGRLAKVQDQVGDRLLLIPRIYTNKPRTTGEGYKGLLHQPDPEKKPDVLAGLVAIRKLHMRAIEETGLTAADEMLYPENWRYLSDILSYVAIGARSVENQQHRLVVSGMDIPAGMKNPTSGDLSVMLNSVVAAQHGHTFIYRDWEVKTTGNPLTHTILRGAVNKHGNCIPNYHYEDLKLLLELYKERKLENPAVIVDANHSNSNKQYAEQVRIVKEVLHSRNVNEELKTLVKGVMIESYIEPGNQKIGQGEHIYGKSITDPCLGWPESEQLIHTIYKMCEK</sequence>
<dbReference type="Proteomes" id="UP001197875">
    <property type="component" value="Unassembled WGS sequence"/>
</dbReference>
<dbReference type="RefSeq" id="WP_178047078.1">
    <property type="nucleotide sequence ID" value="NZ_JAJEPR010000002.1"/>
</dbReference>
<protein>
    <recommendedName>
        <fullName evidence="8">Phospho-2-dehydro-3-deoxyheptonate aldolase</fullName>
        <ecNumber evidence="8">2.5.1.54</ecNumber>
    </recommendedName>
</protein>
<accession>A0AAE3J4I1</accession>
<dbReference type="InterPro" id="IPR006219">
    <property type="entry name" value="DAHP_synth_1"/>
</dbReference>
<dbReference type="AlphaFoldDB" id="A0AAE3J4I1"/>
<reference evidence="10 11" key="1">
    <citation type="submission" date="2021-10" db="EMBL/GenBank/DDBJ databases">
        <title>Anaerobic single-cell dispensing facilitates the cultivation of human gut bacteria.</title>
        <authorList>
            <person name="Afrizal A."/>
        </authorList>
    </citation>
    <scope>NUCLEOTIDE SEQUENCE [LARGE SCALE GENOMIC DNA]</scope>
    <source>
        <strain evidence="10 11">CLA-AA-H277</strain>
    </source>
</reference>
<dbReference type="GO" id="GO:0009073">
    <property type="term" value="P:aromatic amino acid family biosynthetic process"/>
    <property type="evidence" value="ECO:0007669"/>
    <property type="project" value="UniProtKB-KW"/>
</dbReference>
<evidence type="ECO:0000256" key="6">
    <source>
        <dbReference type="ARBA" id="ARBA00023141"/>
    </source>
</evidence>
<dbReference type="PANTHER" id="PTHR21225:SF12">
    <property type="entry name" value="PHOSPHO-2-DEHYDRO-3-DEOXYHEPTONATE ALDOLASE, TYROSINE-INHIBITED"/>
    <property type="match status" value="1"/>
</dbReference>
<proteinExistence type="inferred from homology"/>
<dbReference type="EC" id="2.5.1.54" evidence="8"/>
<evidence type="ECO:0000256" key="5">
    <source>
        <dbReference type="ARBA" id="ARBA00022679"/>
    </source>
</evidence>
<gene>
    <name evidence="10" type="ORF">LKD71_01240</name>
</gene>
<evidence type="ECO:0000256" key="2">
    <source>
        <dbReference type="ARBA" id="ARBA00004688"/>
    </source>
</evidence>
<keyword evidence="5 8" id="KW-0808">Transferase</keyword>
<dbReference type="PIRSF" id="PIRSF001361">
    <property type="entry name" value="DAHP_synthase"/>
    <property type="match status" value="1"/>
</dbReference>
<comment type="function">
    <text evidence="1 8">Stereospecific condensation of phosphoenolpyruvate (PEP) and D-erythrose-4-phosphate (E4P) giving rise to 3-deoxy-D-arabino-heptulosonate-7-phosphate (DAHP).</text>
</comment>
<evidence type="ECO:0000256" key="4">
    <source>
        <dbReference type="ARBA" id="ARBA00022605"/>
    </source>
</evidence>
<evidence type="ECO:0000256" key="1">
    <source>
        <dbReference type="ARBA" id="ARBA00003726"/>
    </source>
</evidence>
<dbReference type="GO" id="GO:0005737">
    <property type="term" value="C:cytoplasm"/>
    <property type="evidence" value="ECO:0007669"/>
    <property type="project" value="TreeGrafter"/>
</dbReference>
<evidence type="ECO:0000313" key="10">
    <source>
        <dbReference type="EMBL" id="MCC2188458.1"/>
    </source>
</evidence>
<dbReference type="GO" id="GO:0008652">
    <property type="term" value="P:amino acid biosynthetic process"/>
    <property type="evidence" value="ECO:0007669"/>
    <property type="project" value="UniProtKB-KW"/>
</dbReference>
<comment type="pathway">
    <text evidence="2 8">Metabolic intermediate biosynthesis; chorismate biosynthesis; chorismate from D-erythrose 4-phosphate and phosphoenolpyruvate: step 1/7.</text>
</comment>
<evidence type="ECO:0000259" key="9">
    <source>
        <dbReference type="Pfam" id="PF00793"/>
    </source>
</evidence>
<comment type="similarity">
    <text evidence="3 8">Belongs to the class-I DAHP synthase family.</text>
</comment>
<evidence type="ECO:0000256" key="7">
    <source>
        <dbReference type="ARBA" id="ARBA00047508"/>
    </source>
</evidence>
<dbReference type="SUPFAM" id="SSF51569">
    <property type="entry name" value="Aldolase"/>
    <property type="match status" value="1"/>
</dbReference>
<keyword evidence="4 8" id="KW-0028">Amino-acid biosynthesis</keyword>
<dbReference type="PANTHER" id="PTHR21225">
    <property type="entry name" value="PHOSPHO-2-DEHYDRO-3-DEOXYHEPTONATE ALDOLASE DAHP SYNTHETASE"/>
    <property type="match status" value="1"/>
</dbReference>
<dbReference type="EMBL" id="JAJEPR010000002">
    <property type="protein sequence ID" value="MCC2188458.1"/>
    <property type="molecule type" value="Genomic_DNA"/>
</dbReference>